<dbReference type="HAMAP" id="MF_00040">
    <property type="entry name" value="RRF"/>
    <property type="match status" value="1"/>
</dbReference>
<dbReference type="InterPro" id="IPR036191">
    <property type="entry name" value="RRF_sf"/>
</dbReference>
<evidence type="ECO:0000313" key="7">
    <source>
        <dbReference type="Proteomes" id="UP000177126"/>
    </source>
</evidence>
<feature type="coiled-coil region" evidence="4">
    <location>
        <begin position="114"/>
        <end position="177"/>
    </location>
</feature>
<dbReference type="SUPFAM" id="SSF55194">
    <property type="entry name" value="Ribosome recycling factor, RRF"/>
    <property type="match status" value="1"/>
</dbReference>
<dbReference type="AlphaFoldDB" id="A0A1G2FQY4"/>
<dbReference type="Proteomes" id="UP000177126">
    <property type="component" value="Unassembled WGS sequence"/>
</dbReference>
<keyword evidence="4" id="KW-0175">Coiled coil</keyword>
<accession>A0A1G2FQY4</accession>
<dbReference type="PANTHER" id="PTHR20982:SF3">
    <property type="entry name" value="MITOCHONDRIAL RIBOSOME RECYCLING FACTOR PSEUDO 1"/>
    <property type="match status" value="1"/>
</dbReference>
<dbReference type="NCBIfam" id="TIGR00496">
    <property type="entry name" value="frr"/>
    <property type="match status" value="1"/>
</dbReference>
<evidence type="ECO:0000256" key="3">
    <source>
        <dbReference type="HAMAP-Rule" id="MF_00040"/>
    </source>
</evidence>
<dbReference type="FunFam" id="3.30.1360.40:FF:000001">
    <property type="entry name" value="Ribosome-recycling factor"/>
    <property type="match status" value="1"/>
</dbReference>
<comment type="caution">
    <text evidence="6">The sequence shown here is derived from an EMBL/GenBank/DDBJ whole genome shotgun (WGS) entry which is preliminary data.</text>
</comment>
<comment type="function">
    <text evidence="3">Responsible for the release of ribosomes from messenger RNA at the termination of protein biosynthesis. May increase the efficiency of translation by recycling ribosomes from one round of translation to another.</text>
</comment>
<comment type="subcellular location">
    <subcellularLocation>
        <location evidence="3">Cytoplasm</location>
    </subcellularLocation>
</comment>
<reference evidence="6 7" key="1">
    <citation type="journal article" date="2016" name="Nat. Commun.">
        <title>Thousands of microbial genomes shed light on interconnected biogeochemical processes in an aquifer system.</title>
        <authorList>
            <person name="Anantharaman K."/>
            <person name="Brown C.T."/>
            <person name="Hug L.A."/>
            <person name="Sharon I."/>
            <person name="Castelle C.J."/>
            <person name="Probst A.J."/>
            <person name="Thomas B.C."/>
            <person name="Singh A."/>
            <person name="Wilkins M.J."/>
            <person name="Karaoz U."/>
            <person name="Brodie E.L."/>
            <person name="Williams K.H."/>
            <person name="Hubbard S.S."/>
            <person name="Banfield J.F."/>
        </authorList>
    </citation>
    <scope>NUCLEOTIDE SEQUENCE [LARGE SCALE GENOMIC DNA]</scope>
</reference>
<proteinExistence type="inferred from homology"/>
<evidence type="ECO:0000256" key="1">
    <source>
        <dbReference type="ARBA" id="ARBA00005912"/>
    </source>
</evidence>
<dbReference type="Gene3D" id="3.30.1360.40">
    <property type="match status" value="1"/>
</dbReference>
<name>A0A1G2FQY4_9BACT</name>
<dbReference type="Pfam" id="PF01765">
    <property type="entry name" value="RRF"/>
    <property type="match status" value="1"/>
</dbReference>
<protein>
    <recommendedName>
        <fullName evidence="3">Ribosome-recycling factor</fullName>
        <shortName evidence="3">RRF</shortName>
    </recommendedName>
    <alternativeName>
        <fullName evidence="3">Ribosome-releasing factor</fullName>
    </alternativeName>
</protein>
<evidence type="ECO:0000256" key="4">
    <source>
        <dbReference type="SAM" id="Coils"/>
    </source>
</evidence>
<keyword evidence="3" id="KW-0963">Cytoplasm</keyword>
<evidence type="ECO:0000256" key="2">
    <source>
        <dbReference type="ARBA" id="ARBA00022917"/>
    </source>
</evidence>
<dbReference type="InterPro" id="IPR023584">
    <property type="entry name" value="Ribosome_recyc_fac_dom"/>
</dbReference>
<keyword evidence="2 3" id="KW-0648">Protein biosynthesis</keyword>
<dbReference type="EMBL" id="MHNF01000038">
    <property type="protein sequence ID" value="OGZ40182.1"/>
    <property type="molecule type" value="Genomic_DNA"/>
</dbReference>
<evidence type="ECO:0000259" key="5">
    <source>
        <dbReference type="Pfam" id="PF01765"/>
    </source>
</evidence>
<dbReference type="GO" id="GO:0043023">
    <property type="term" value="F:ribosomal large subunit binding"/>
    <property type="evidence" value="ECO:0007669"/>
    <property type="project" value="TreeGrafter"/>
</dbReference>
<dbReference type="InterPro" id="IPR002661">
    <property type="entry name" value="Ribosome_recyc_fac"/>
</dbReference>
<dbReference type="GO" id="GO:0006415">
    <property type="term" value="P:translational termination"/>
    <property type="evidence" value="ECO:0007669"/>
    <property type="project" value="UniProtKB-UniRule"/>
</dbReference>
<sequence>MYKDIINKIKPDLEKSLAHFKEEMGTLRTGRATAALIETVEVECYGGRSSLKELAAINAPEPRLLTVQPWDKAISKEIAKAITSSRSGLAVTSTGDIIRVAIPSLTEETRKELVRDLKQKMETARIAVRNAREKAWKEIQDGEKSGAIREDDKFRGKEELQKMIDEYNKKIEEMGGVKEKEIMTI</sequence>
<feature type="domain" description="Ribosome recycling factor" evidence="5">
    <location>
        <begin position="20"/>
        <end position="183"/>
    </location>
</feature>
<dbReference type="GO" id="GO:0005737">
    <property type="term" value="C:cytoplasm"/>
    <property type="evidence" value="ECO:0007669"/>
    <property type="project" value="UniProtKB-SubCell"/>
</dbReference>
<dbReference type="PANTHER" id="PTHR20982">
    <property type="entry name" value="RIBOSOME RECYCLING FACTOR"/>
    <property type="match status" value="1"/>
</dbReference>
<dbReference type="Gene3D" id="1.10.132.20">
    <property type="entry name" value="Ribosome-recycling factor"/>
    <property type="match status" value="1"/>
</dbReference>
<gene>
    <name evidence="3" type="primary">frr</name>
    <name evidence="6" type="ORF">A3B04_01770</name>
</gene>
<evidence type="ECO:0000313" key="6">
    <source>
        <dbReference type="EMBL" id="OGZ40182.1"/>
    </source>
</evidence>
<dbReference type="CDD" id="cd00520">
    <property type="entry name" value="RRF"/>
    <property type="match status" value="1"/>
</dbReference>
<organism evidence="6 7">
    <name type="scientific">Candidatus Portnoybacteria bacterium RIFCSPLOWO2_02_FULL_39_11</name>
    <dbReference type="NCBI Taxonomy" id="1802001"/>
    <lineage>
        <taxon>Bacteria</taxon>
        <taxon>Candidatus Portnoyibacteriota</taxon>
    </lineage>
</organism>
<comment type="similarity">
    <text evidence="1 3">Belongs to the RRF family.</text>
</comment>